<dbReference type="SUPFAM" id="SSF46785">
    <property type="entry name" value="Winged helix' DNA-binding domain"/>
    <property type="match status" value="1"/>
</dbReference>
<accession>A0ABP8GL46</accession>
<proteinExistence type="inferred from homology"/>
<dbReference type="Gene3D" id="3.40.190.10">
    <property type="entry name" value="Periplasmic binding protein-like II"/>
    <property type="match status" value="2"/>
</dbReference>
<evidence type="ECO:0000256" key="4">
    <source>
        <dbReference type="ARBA" id="ARBA00023163"/>
    </source>
</evidence>
<dbReference type="InterPro" id="IPR058163">
    <property type="entry name" value="LysR-type_TF_proteobact-type"/>
</dbReference>
<evidence type="ECO:0000313" key="6">
    <source>
        <dbReference type="EMBL" id="GAA4326001.1"/>
    </source>
</evidence>
<dbReference type="Pfam" id="PF00126">
    <property type="entry name" value="HTH_1"/>
    <property type="match status" value="1"/>
</dbReference>
<organism evidence="6 7">
    <name type="scientific">Pigmentiphaga soli</name>
    <dbReference type="NCBI Taxonomy" id="1007095"/>
    <lineage>
        <taxon>Bacteria</taxon>
        <taxon>Pseudomonadati</taxon>
        <taxon>Pseudomonadota</taxon>
        <taxon>Betaproteobacteria</taxon>
        <taxon>Burkholderiales</taxon>
        <taxon>Alcaligenaceae</taxon>
        <taxon>Pigmentiphaga</taxon>
    </lineage>
</organism>
<dbReference type="Gene3D" id="1.10.10.10">
    <property type="entry name" value="Winged helix-like DNA-binding domain superfamily/Winged helix DNA-binding domain"/>
    <property type="match status" value="1"/>
</dbReference>
<evidence type="ECO:0000256" key="3">
    <source>
        <dbReference type="ARBA" id="ARBA00023125"/>
    </source>
</evidence>
<keyword evidence="7" id="KW-1185">Reference proteome</keyword>
<reference evidence="7" key="1">
    <citation type="journal article" date="2019" name="Int. J. Syst. Evol. Microbiol.">
        <title>The Global Catalogue of Microorganisms (GCM) 10K type strain sequencing project: providing services to taxonomists for standard genome sequencing and annotation.</title>
        <authorList>
            <consortium name="The Broad Institute Genomics Platform"/>
            <consortium name="The Broad Institute Genome Sequencing Center for Infectious Disease"/>
            <person name="Wu L."/>
            <person name="Ma J."/>
        </authorList>
    </citation>
    <scope>NUCLEOTIDE SEQUENCE [LARGE SCALE GENOMIC DNA]</scope>
    <source>
        <strain evidence="7">JCM 17666</strain>
    </source>
</reference>
<dbReference type="PRINTS" id="PR00039">
    <property type="entry name" value="HTHLYSR"/>
</dbReference>
<comment type="similarity">
    <text evidence="1">Belongs to the LysR transcriptional regulatory family.</text>
</comment>
<dbReference type="PANTHER" id="PTHR30537:SF74">
    <property type="entry name" value="HTH-TYPE TRANSCRIPTIONAL REGULATOR TRPI"/>
    <property type="match status" value="1"/>
</dbReference>
<dbReference type="InterPro" id="IPR005119">
    <property type="entry name" value="LysR_subst-bd"/>
</dbReference>
<feature type="domain" description="HTH lysR-type" evidence="5">
    <location>
        <begin position="16"/>
        <end position="73"/>
    </location>
</feature>
<dbReference type="Proteomes" id="UP001501671">
    <property type="component" value="Unassembled WGS sequence"/>
</dbReference>
<dbReference type="InterPro" id="IPR036388">
    <property type="entry name" value="WH-like_DNA-bd_sf"/>
</dbReference>
<name>A0ABP8GL46_9BURK</name>
<dbReference type="PROSITE" id="PS50931">
    <property type="entry name" value="HTH_LYSR"/>
    <property type="match status" value="1"/>
</dbReference>
<dbReference type="CDD" id="cd08432">
    <property type="entry name" value="PBP2_GcdR_TrpI_HvrB_AmpR_like"/>
    <property type="match status" value="1"/>
</dbReference>
<protein>
    <submittedName>
        <fullName evidence="6">LysR substrate-binding domain-containing protein</fullName>
    </submittedName>
</protein>
<keyword evidence="2" id="KW-0805">Transcription regulation</keyword>
<dbReference type="Pfam" id="PF03466">
    <property type="entry name" value="LysR_substrate"/>
    <property type="match status" value="1"/>
</dbReference>
<dbReference type="InterPro" id="IPR036390">
    <property type="entry name" value="WH_DNA-bd_sf"/>
</dbReference>
<comment type="caution">
    <text evidence="6">The sequence shown here is derived from an EMBL/GenBank/DDBJ whole genome shotgun (WGS) entry which is preliminary data.</text>
</comment>
<keyword evidence="4" id="KW-0804">Transcription</keyword>
<evidence type="ECO:0000256" key="1">
    <source>
        <dbReference type="ARBA" id="ARBA00009437"/>
    </source>
</evidence>
<sequence>MVYACLRLIHMKRHLPPLLALRFFEAAARHRSFSLAAEELHVTQSAVSRQIRTLEEALGYPLFTRSIRKVALTPRGVRYQSAVEAALDIIERASSQSPNAKRSLTVSAPQSLATFWLIPRLSEFARNYPHIDIRVTTSNEPADFERDDIDVAIRLGAMPGTPYEIDQPEVPQPLVKNWHGVHAAHLWDEVLVPVLSQKLLSQSKPLTTPADLKHYKLLHVALRPKAWTDWFRCVDARYPRNARTLEFGHFFMALEAARAGHGVALAPTIFLDGPFGANGDIVSPLPAAKKSAGAYYFLCREQLKSDRAICSFINWLRSNGQ</sequence>
<gene>
    <name evidence="6" type="ORF">GCM10023144_08910</name>
</gene>
<evidence type="ECO:0000313" key="7">
    <source>
        <dbReference type="Proteomes" id="UP001501671"/>
    </source>
</evidence>
<dbReference type="PANTHER" id="PTHR30537">
    <property type="entry name" value="HTH-TYPE TRANSCRIPTIONAL REGULATOR"/>
    <property type="match status" value="1"/>
</dbReference>
<evidence type="ECO:0000259" key="5">
    <source>
        <dbReference type="PROSITE" id="PS50931"/>
    </source>
</evidence>
<keyword evidence="3" id="KW-0238">DNA-binding</keyword>
<dbReference type="InterPro" id="IPR000847">
    <property type="entry name" value="LysR_HTH_N"/>
</dbReference>
<dbReference type="SUPFAM" id="SSF53850">
    <property type="entry name" value="Periplasmic binding protein-like II"/>
    <property type="match status" value="1"/>
</dbReference>
<dbReference type="EMBL" id="BAABFO010000003">
    <property type="protein sequence ID" value="GAA4326001.1"/>
    <property type="molecule type" value="Genomic_DNA"/>
</dbReference>
<evidence type="ECO:0000256" key="2">
    <source>
        <dbReference type="ARBA" id="ARBA00023015"/>
    </source>
</evidence>